<name>Q0RK71_FRAAA</name>
<dbReference type="PANTHER" id="PTHR48106:SF18">
    <property type="entry name" value="QUINONE OXIDOREDUCTASE PIG3"/>
    <property type="match status" value="1"/>
</dbReference>
<dbReference type="AlphaFoldDB" id="Q0RK71"/>
<accession>Q0RK71</accession>
<dbReference type="STRING" id="326424.FRAAL3444"/>
<dbReference type="InterPro" id="IPR020843">
    <property type="entry name" value="ER"/>
</dbReference>
<organism evidence="4 5">
    <name type="scientific">Frankia alni (strain DSM 45986 / CECT 9034 / ACN14a)</name>
    <dbReference type="NCBI Taxonomy" id="326424"/>
    <lineage>
        <taxon>Bacteria</taxon>
        <taxon>Bacillati</taxon>
        <taxon>Actinomycetota</taxon>
        <taxon>Actinomycetes</taxon>
        <taxon>Frankiales</taxon>
        <taxon>Frankiaceae</taxon>
        <taxon>Frankia</taxon>
    </lineage>
</organism>
<sequence>MVSTGPSSARAVLFDTLGAPDVLYLDDVELVEVGRMQPGDTVVITAASSAVGLAAIQLANCLGATPVAVTRTGAKAERLREIGAAHVIASDDGAVVEQVHALTGGHGARLVFDSVGGPDLPTLARAVAADGMLIVYGSLDPRPAPLPMWWPVNVYGYAVFHLFADPGRIRRAEAFIGNGVRRGVLAPVIDRTFDLSDVAAAHRRMETNNQIGKIVITVGH</sequence>
<evidence type="ECO:0000313" key="4">
    <source>
        <dbReference type="EMBL" id="CAJ62088.1"/>
    </source>
</evidence>
<dbReference type="InterPro" id="IPR036291">
    <property type="entry name" value="NAD(P)-bd_dom_sf"/>
</dbReference>
<evidence type="ECO:0000256" key="1">
    <source>
        <dbReference type="ARBA" id="ARBA00022857"/>
    </source>
</evidence>
<proteinExistence type="predicted"/>
<keyword evidence="2" id="KW-0560">Oxidoreductase</keyword>
<gene>
    <name evidence="4" type="ordered locus">FRAAL3444</name>
</gene>
<dbReference type="SUPFAM" id="SSF51735">
    <property type="entry name" value="NAD(P)-binding Rossmann-fold domains"/>
    <property type="match status" value="1"/>
</dbReference>
<dbReference type="Gene3D" id="3.40.50.720">
    <property type="entry name" value="NAD(P)-binding Rossmann-like Domain"/>
    <property type="match status" value="1"/>
</dbReference>
<dbReference type="Pfam" id="PF00107">
    <property type="entry name" value="ADH_zinc_N"/>
    <property type="match status" value="1"/>
</dbReference>
<dbReference type="Gene3D" id="3.90.180.10">
    <property type="entry name" value="Medium-chain alcohol dehydrogenases, catalytic domain"/>
    <property type="match status" value="1"/>
</dbReference>
<dbReference type="eggNOG" id="COG0604">
    <property type="taxonomic scope" value="Bacteria"/>
</dbReference>
<protein>
    <submittedName>
        <fullName evidence="4">Quinone oxidoreductase (Partial)</fullName>
    </submittedName>
</protein>
<dbReference type="PANTHER" id="PTHR48106">
    <property type="entry name" value="QUINONE OXIDOREDUCTASE PIG3-RELATED"/>
    <property type="match status" value="1"/>
</dbReference>
<evidence type="ECO:0000256" key="2">
    <source>
        <dbReference type="ARBA" id="ARBA00023002"/>
    </source>
</evidence>
<dbReference type="InterPro" id="IPR013149">
    <property type="entry name" value="ADH-like_C"/>
</dbReference>
<dbReference type="KEGG" id="fal:FRAAL3444"/>
<evidence type="ECO:0000313" key="5">
    <source>
        <dbReference type="Proteomes" id="UP000000657"/>
    </source>
</evidence>
<keyword evidence="1" id="KW-0521">NADP</keyword>
<evidence type="ECO:0000259" key="3">
    <source>
        <dbReference type="SMART" id="SM00829"/>
    </source>
</evidence>
<dbReference type="EMBL" id="CT573213">
    <property type="protein sequence ID" value="CAJ62088.1"/>
    <property type="molecule type" value="Genomic_DNA"/>
</dbReference>
<feature type="domain" description="Enoyl reductase (ER)" evidence="3">
    <location>
        <begin position="18"/>
        <end position="216"/>
    </location>
</feature>
<dbReference type="Proteomes" id="UP000000657">
    <property type="component" value="Chromosome"/>
</dbReference>
<dbReference type="SMART" id="SM00829">
    <property type="entry name" value="PKS_ER"/>
    <property type="match status" value="1"/>
</dbReference>
<keyword evidence="5" id="KW-1185">Reference proteome</keyword>
<dbReference type="GO" id="GO:0070402">
    <property type="term" value="F:NADPH binding"/>
    <property type="evidence" value="ECO:0007669"/>
    <property type="project" value="TreeGrafter"/>
</dbReference>
<dbReference type="GO" id="GO:0016651">
    <property type="term" value="F:oxidoreductase activity, acting on NAD(P)H"/>
    <property type="evidence" value="ECO:0007669"/>
    <property type="project" value="TreeGrafter"/>
</dbReference>
<reference evidence="4 5" key="1">
    <citation type="journal article" date="2007" name="Genome Res.">
        <title>Genome characteristics of facultatively symbiotic Frankia sp. strains reflect host range and host plant biogeography.</title>
        <authorList>
            <person name="Normand P."/>
            <person name="Lapierre P."/>
            <person name="Tisa L.S."/>
            <person name="Gogarten J.P."/>
            <person name="Alloisio N."/>
            <person name="Bagnarol E."/>
            <person name="Bassi C.A."/>
            <person name="Berry A.M."/>
            <person name="Bickhart D.M."/>
            <person name="Choisne N."/>
            <person name="Couloux A."/>
            <person name="Cournoyer B."/>
            <person name="Cruveiller S."/>
            <person name="Daubin V."/>
            <person name="Demange N."/>
            <person name="Francino M.P."/>
            <person name="Goltsman E."/>
            <person name="Huang Y."/>
            <person name="Kopp O.R."/>
            <person name="Labarre L."/>
            <person name="Lapidus A."/>
            <person name="Lavire C."/>
            <person name="Marechal J."/>
            <person name="Martinez M."/>
            <person name="Mastronunzio J.E."/>
            <person name="Mullin B.C."/>
            <person name="Niemann J."/>
            <person name="Pujic P."/>
            <person name="Rawnsley T."/>
            <person name="Rouy Z."/>
            <person name="Schenowitz C."/>
            <person name="Sellstedt A."/>
            <person name="Tavares F."/>
            <person name="Tomkins J.P."/>
            <person name="Vallenet D."/>
            <person name="Valverde C."/>
            <person name="Wall L.G."/>
            <person name="Wang Y."/>
            <person name="Medigue C."/>
            <person name="Benson D.R."/>
        </authorList>
    </citation>
    <scope>NUCLEOTIDE SEQUENCE [LARGE SCALE GENOMIC DNA]</scope>
    <source>
        <strain evidence="5">DSM 45986 / CECT 9034 / ACN14a</strain>
    </source>
</reference>
<dbReference type="HOGENOM" id="CLU_026673_19_0_11"/>